<accession>A0A8S3SJ79</accession>
<dbReference type="Proteomes" id="UP000683360">
    <property type="component" value="Unassembled WGS sequence"/>
</dbReference>
<dbReference type="InterPro" id="IPR011011">
    <property type="entry name" value="Znf_FYVE_PHD"/>
</dbReference>
<dbReference type="EMBL" id="CAJPWZ010001657">
    <property type="protein sequence ID" value="CAG2220271.1"/>
    <property type="molecule type" value="Genomic_DNA"/>
</dbReference>
<comment type="caution">
    <text evidence="1">The sequence shown here is derived from an EMBL/GenBank/DDBJ whole genome shotgun (WGS) entry which is preliminary data.</text>
</comment>
<dbReference type="AlphaFoldDB" id="A0A8S3SJ79"/>
<evidence type="ECO:0000313" key="2">
    <source>
        <dbReference type="Proteomes" id="UP000683360"/>
    </source>
</evidence>
<dbReference type="OrthoDB" id="6142716at2759"/>
<name>A0A8S3SJ79_MYTED</name>
<reference evidence="1" key="1">
    <citation type="submission" date="2021-03" db="EMBL/GenBank/DDBJ databases">
        <authorList>
            <person name="Bekaert M."/>
        </authorList>
    </citation>
    <scope>NUCLEOTIDE SEQUENCE</scope>
</reference>
<dbReference type="SUPFAM" id="SSF57903">
    <property type="entry name" value="FYVE/PHD zinc finger"/>
    <property type="match status" value="1"/>
</dbReference>
<organism evidence="1 2">
    <name type="scientific">Mytilus edulis</name>
    <name type="common">Blue mussel</name>
    <dbReference type="NCBI Taxonomy" id="6550"/>
    <lineage>
        <taxon>Eukaryota</taxon>
        <taxon>Metazoa</taxon>
        <taxon>Spiralia</taxon>
        <taxon>Lophotrochozoa</taxon>
        <taxon>Mollusca</taxon>
        <taxon>Bivalvia</taxon>
        <taxon>Autobranchia</taxon>
        <taxon>Pteriomorphia</taxon>
        <taxon>Mytilida</taxon>
        <taxon>Mytiloidea</taxon>
        <taxon>Mytilidae</taxon>
        <taxon>Mytilinae</taxon>
        <taxon>Mytilus</taxon>
    </lineage>
</organism>
<proteinExistence type="predicted"/>
<evidence type="ECO:0000313" key="1">
    <source>
        <dbReference type="EMBL" id="CAG2220271.1"/>
    </source>
</evidence>
<sequence length="167" mass="18931">MREYVTAQIIENAQKPGQQKTNRDTMDCKKPQKDICDVCGRWSHFTCANVQSVPIDGIVCYICDTQYQYHIDYICNIIPIINGTMSDYGRVQRRYSPLGLDIGTHYRTIKKEFASCIAKAEVAKITKDMKDVTFISPISDGSTDPSHEEVEIMSDIVTKGTLILFVH</sequence>
<protein>
    <submittedName>
        <fullName evidence="1">Uncharacterized protein</fullName>
    </submittedName>
</protein>
<gene>
    <name evidence="1" type="ORF">MEDL_33746</name>
</gene>
<keyword evidence="2" id="KW-1185">Reference proteome</keyword>